<feature type="compositionally biased region" description="Polar residues" evidence="1">
    <location>
        <begin position="895"/>
        <end position="914"/>
    </location>
</feature>
<dbReference type="Gene3D" id="3.10.620.30">
    <property type="match status" value="1"/>
</dbReference>
<accession>A0ABR2GWE4</accession>
<feature type="compositionally biased region" description="Polar residues" evidence="1">
    <location>
        <begin position="950"/>
        <end position="961"/>
    </location>
</feature>
<evidence type="ECO:0000313" key="3">
    <source>
        <dbReference type="EMBL" id="KAK8837575.1"/>
    </source>
</evidence>
<feature type="region of interest" description="Disordered" evidence="1">
    <location>
        <begin position="855"/>
        <end position="965"/>
    </location>
</feature>
<gene>
    <name evidence="3" type="ORF">M9Y10_036575</name>
</gene>
<dbReference type="SUPFAM" id="SSF54001">
    <property type="entry name" value="Cysteine proteinases"/>
    <property type="match status" value="1"/>
</dbReference>
<evidence type="ECO:0000256" key="1">
    <source>
        <dbReference type="SAM" id="MobiDB-lite"/>
    </source>
</evidence>
<organism evidence="3 4">
    <name type="scientific">Tritrichomonas musculus</name>
    <dbReference type="NCBI Taxonomy" id="1915356"/>
    <lineage>
        <taxon>Eukaryota</taxon>
        <taxon>Metamonada</taxon>
        <taxon>Parabasalia</taxon>
        <taxon>Tritrichomonadida</taxon>
        <taxon>Tritrichomonadidae</taxon>
        <taxon>Tritrichomonas</taxon>
    </lineage>
</organism>
<reference evidence="3 4" key="1">
    <citation type="submission" date="2024-04" db="EMBL/GenBank/DDBJ databases">
        <title>Tritrichomonas musculus Genome.</title>
        <authorList>
            <person name="Alves-Ferreira E."/>
            <person name="Grigg M."/>
            <person name="Lorenzi H."/>
            <person name="Galac M."/>
        </authorList>
    </citation>
    <scope>NUCLEOTIDE SEQUENCE [LARGE SCALE GENOMIC DNA]</scope>
    <source>
        <strain evidence="3 4">EAF2021</strain>
    </source>
</reference>
<comment type="caution">
    <text evidence="3">The sequence shown here is derived from an EMBL/GenBank/DDBJ whole genome shotgun (WGS) entry which is preliminary data.</text>
</comment>
<keyword evidence="4" id="KW-1185">Reference proteome</keyword>
<dbReference type="Proteomes" id="UP001470230">
    <property type="component" value="Unassembled WGS sequence"/>
</dbReference>
<proteinExistence type="predicted"/>
<dbReference type="InterPro" id="IPR052557">
    <property type="entry name" value="CAP/Cytokinesis_protein"/>
</dbReference>
<dbReference type="PANTHER" id="PTHR46333:SF2">
    <property type="entry name" value="CYTOKINESIS PROTEIN 3"/>
    <property type="match status" value="1"/>
</dbReference>
<evidence type="ECO:0000313" key="4">
    <source>
        <dbReference type="Proteomes" id="UP001470230"/>
    </source>
</evidence>
<dbReference type="PANTHER" id="PTHR46333">
    <property type="entry name" value="CYTOKINESIS PROTEIN 3"/>
    <property type="match status" value="1"/>
</dbReference>
<dbReference type="EMBL" id="JAPFFF010000059">
    <property type="protein sequence ID" value="KAK8837575.1"/>
    <property type="molecule type" value="Genomic_DNA"/>
</dbReference>
<feature type="domain" description="Transglutaminase-like" evidence="2">
    <location>
        <begin position="75"/>
        <end position="146"/>
    </location>
</feature>
<sequence length="987" mass="116424">MINKQNCHHYLKCLVKIAEDRPLKYDEIPKEFIEFFSLPGLSQSINLSIDNIPEIDMDKVEDYFKNKSFIDFDDVATAIRSNFQTEIEKIYASFYFVTQNVIYDEERKNMKERDYLSIQKIFDTKKGVCVEFAKYFRELVKRVGINTNKTKILCFGNAAKGSGWDSYSPPSKPDFDHEANYIKFGNQSYLSDPTWGSGGSKGKCRSYFLIPYYKGILNYFPEDNSVSDVLDCNYTWDQFTSLNIPNISRDLCYESNPFQRITVEDGFYEMQFSFIQPLDVINGCIYYFKDNEWCEKDDRYISFNCLGKNLPRHNFSLSNQLRIRYNMSISFPEKGEYKVEVYVDKLGLFTVYFDVKSATDKLWGIYGIFKEKIGFIPIVPTQGLTEIENGFVQIRFAVKQSRSSILLELHSIKKGTMNEENEFKGEYWYDYFTTKLPFNYENKEEDNLVEDWILVHFPSDGRWKVKIYFEDGNSTFLHGVDYYFDVTGTKNDINMFSFLNLPINRTITSPKIQMKENFRLEPSTKIVLKENSNFYFHVFSDNEVRALFRNEKTDKYITADIISEKDTDNENIKDYEFSAPSLEKGYYKLLVVQRESYCLIEQQYFITGKLRKESKEEKKLMKELKKTIEGKNDILKDVPSSIRITVENMVEKSIKEANSNRSIEKIDILSYSYDSSFDETKMQNLEKINNDLKTQINELNETISALIKQKEEQNKYLHSLEQEKNEIESRFDELKKQIENDSKEKGEMKAKLREFEQKTNDLNNEVSKLEKRNEETIKSMTKQISKAEHTIHKLTKIQNNQLEKIKKIEQDNNLLNNQIKELNKQQEERENYVHSLELQNDEKNKKLERLMKQEKDKKNEIEEDEHDQKVNDLHEESDRSKDSEEEEISIKVHQPNHQNNSPRKSHCFPNNKNTPKPLCNLIQNPKKIVKLKRTSSQTFGKQTKTKNDEISSNQKNITQSHVLDDLPLPQEQYSICDDEKQVHDYDI</sequence>
<dbReference type="Pfam" id="PF01841">
    <property type="entry name" value="Transglut_core"/>
    <property type="match status" value="1"/>
</dbReference>
<dbReference type="InterPro" id="IPR002931">
    <property type="entry name" value="Transglutaminase-like"/>
</dbReference>
<name>A0ABR2GWE4_9EUKA</name>
<evidence type="ECO:0000259" key="2">
    <source>
        <dbReference type="Pfam" id="PF01841"/>
    </source>
</evidence>
<feature type="compositionally biased region" description="Basic and acidic residues" evidence="1">
    <location>
        <begin position="855"/>
        <end position="882"/>
    </location>
</feature>
<dbReference type="InterPro" id="IPR038765">
    <property type="entry name" value="Papain-like_cys_pep_sf"/>
</dbReference>
<protein>
    <recommendedName>
        <fullName evidence="2">Transglutaminase-like domain-containing protein</fullName>
    </recommendedName>
</protein>